<evidence type="ECO:0000256" key="1">
    <source>
        <dbReference type="SAM" id="Phobius"/>
    </source>
</evidence>
<dbReference type="EMBL" id="SLWS01000018">
    <property type="protein sequence ID" value="TCO46724.1"/>
    <property type="molecule type" value="Genomic_DNA"/>
</dbReference>
<feature type="transmembrane region" description="Helical" evidence="1">
    <location>
        <begin position="72"/>
        <end position="91"/>
    </location>
</feature>
<dbReference type="RefSeq" id="WP_132125845.1">
    <property type="nucleotide sequence ID" value="NZ_SLWS01000018.1"/>
</dbReference>
<feature type="transmembrane region" description="Helical" evidence="1">
    <location>
        <begin position="46"/>
        <end position="65"/>
    </location>
</feature>
<keyword evidence="3" id="KW-1185">Reference proteome</keyword>
<comment type="caution">
    <text evidence="2">The sequence shown here is derived from an EMBL/GenBank/DDBJ whole genome shotgun (WGS) entry which is preliminary data.</text>
</comment>
<proteinExistence type="predicted"/>
<keyword evidence="1" id="KW-0472">Membrane</keyword>
<keyword evidence="1" id="KW-1133">Transmembrane helix</keyword>
<evidence type="ECO:0000313" key="3">
    <source>
        <dbReference type="Proteomes" id="UP000295680"/>
    </source>
</evidence>
<evidence type="ECO:0000313" key="2">
    <source>
        <dbReference type="EMBL" id="TCO46724.1"/>
    </source>
</evidence>
<protein>
    <submittedName>
        <fullName evidence="2">Uncharacterized protein</fullName>
    </submittedName>
</protein>
<sequence>MLAPRWLGLNLTFVLLSGLLLYASSYPWIDVQQDIALFVPYQGSPWGGVMVAVVAAMLAIGAMVFRLPVLSCAVMFAGGVGGLFAAADYVRAELSSFAQQPTVWLQLACVACAGLAVGGLGAIVEYRRFLRVQAETERVDS</sequence>
<name>A0A4R2INM6_9PSEU</name>
<organism evidence="2 3">
    <name type="scientific">Actinocrispum wychmicini</name>
    <dbReference type="NCBI Taxonomy" id="1213861"/>
    <lineage>
        <taxon>Bacteria</taxon>
        <taxon>Bacillati</taxon>
        <taxon>Actinomycetota</taxon>
        <taxon>Actinomycetes</taxon>
        <taxon>Pseudonocardiales</taxon>
        <taxon>Pseudonocardiaceae</taxon>
        <taxon>Actinocrispum</taxon>
    </lineage>
</organism>
<reference evidence="2 3" key="1">
    <citation type="submission" date="2019-03" db="EMBL/GenBank/DDBJ databases">
        <title>Genomic Encyclopedia of Type Strains, Phase IV (KMG-IV): sequencing the most valuable type-strain genomes for metagenomic binning, comparative biology and taxonomic classification.</title>
        <authorList>
            <person name="Goeker M."/>
        </authorList>
    </citation>
    <scope>NUCLEOTIDE SEQUENCE [LARGE SCALE GENOMIC DNA]</scope>
    <source>
        <strain evidence="2 3">DSM 45934</strain>
    </source>
</reference>
<accession>A0A4R2INM6</accession>
<keyword evidence="1" id="KW-0812">Transmembrane</keyword>
<feature type="transmembrane region" description="Helical" evidence="1">
    <location>
        <begin position="103"/>
        <end position="124"/>
    </location>
</feature>
<gene>
    <name evidence="2" type="ORF">EV192_118119</name>
</gene>
<feature type="transmembrane region" description="Helical" evidence="1">
    <location>
        <begin position="7"/>
        <end position="26"/>
    </location>
</feature>
<dbReference type="Proteomes" id="UP000295680">
    <property type="component" value="Unassembled WGS sequence"/>
</dbReference>
<dbReference type="AlphaFoldDB" id="A0A4R2INM6"/>